<dbReference type="AlphaFoldDB" id="A0A914QRX9"/>
<accession>A0A914QRX9</accession>
<reference evidence="3" key="1">
    <citation type="submission" date="2022-11" db="UniProtKB">
        <authorList>
            <consortium name="WormBaseParasite"/>
        </authorList>
    </citation>
    <scope>IDENTIFICATION</scope>
</reference>
<sequence>MAGGADEYQQNKEGKCRHCYQKKSPLKKLFYHILNQHKNKLSQEIEEINETSNSVPAAETNRSKPDECRFASSNTSTESSTPTPISESSNVTTLERNENPEDHFDAFPYEAIPARISDYVNKNQRISPPKLQSQESSDVPPTELPASSSSQDS</sequence>
<feature type="region of interest" description="Disordered" evidence="1">
    <location>
        <begin position="49"/>
        <end position="105"/>
    </location>
</feature>
<protein>
    <submittedName>
        <fullName evidence="3">Uncharacterized protein</fullName>
    </submittedName>
</protein>
<feature type="region of interest" description="Disordered" evidence="1">
    <location>
        <begin position="120"/>
        <end position="153"/>
    </location>
</feature>
<proteinExistence type="predicted"/>
<feature type="compositionally biased region" description="Low complexity" evidence="1">
    <location>
        <begin position="72"/>
        <end position="90"/>
    </location>
</feature>
<feature type="compositionally biased region" description="Basic and acidic residues" evidence="1">
    <location>
        <begin position="95"/>
        <end position="105"/>
    </location>
</feature>
<name>A0A914QRX9_9BILA</name>
<organism evidence="2 3">
    <name type="scientific">Panagrolaimus davidi</name>
    <dbReference type="NCBI Taxonomy" id="227884"/>
    <lineage>
        <taxon>Eukaryota</taxon>
        <taxon>Metazoa</taxon>
        <taxon>Ecdysozoa</taxon>
        <taxon>Nematoda</taxon>
        <taxon>Chromadorea</taxon>
        <taxon>Rhabditida</taxon>
        <taxon>Tylenchina</taxon>
        <taxon>Panagrolaimomorpha</taxon>
        <taxon>Panagrolaimoidea</taxon>
        <taxon>Panagrolaimidae</taxon>
        <taxon>Panagrolaimus</taxon>
    </lineage>
</organism>
<keyword evidence="2" id="KW-1185">Reference proteome</keyword>
<evidence type="ECO:0000256" key="1">
    <source>
        <dbReference type="SAM" id="MobiDB-lite"/>
    </source>
</evidence>
<evidence type="ECO:0000313" key="2">
    <source>
        <dbReference type="Proteomes" id="UP000887578"/>
    </source>
</evidence>
<evidence type="ECO:0000313" key="3">
    <source>
        <dbReference type="WBParaSite" id="PDA_v2.g4347.t1"/>
    </source>
</evidence>
<dbReference type="Proteomes" id="UP000887578">
    <property type="component" value="Unplaced"/>
</dbReference>
<dbReference type="WBParaSite" id="PDA_v2.g4347.t1">
    <property type="protein sequence ID" value="PDA_v2.g4347.t1"/>
    <property type="gene ID" value="PDA_v2.g4347"/>
</dbReference>